<evidence type="ECO:0000256" key="1">
    <source>
        <dbReference type="ARBA" id="ARBA00004141"/>
    </source>
</evidence>
<accession>A0AAV5AL22</accession>
<evidence type="ECO:0000256" key="3">
    <source>
        <dbReference type="ARBA" id="ARBA00022989"/>
    </source>
</evidence>
<comment type="subcellular location">
    <subcellularLocation>
        <location evidence="1">Membrane</location>
        <topology evidence="1">Multi-pass membrane protein</topology>
    </subcellularLocation>
</comment>
<feature type="transmembrane region" description="Helical" evidence="6">
    <location>
        <begin position="238"/>
        <end position="257"/>
    </location>
</feature>
<keyword evidence="2 6" id="KW-0812">Transmembrane</keyword>
<feature type="compositionally biased region" description="Polar residues" evidence="5">
    <location>
        <begin position="15"/>
        <end position="36"/>
    </location>
</feature>
<gene>
    <name evidence="7" type="ORF">Clacol_006868</name>
</gene>
<feature type="transmembrane region" description="Helical" evidence="6">
    <location>
        <begin position="332"/>
        <end position="353"/>
    </location>
</feature>
<name>A0AAV5AL22_9AGAM</name>
<evidence type="ECO:0008006" key="9">
    <source>
        <dbReference type="Google" id="ProtNLM"/>
    </source>
</evidence>
<evidence type="ECO:0000256" key="5">
    <source>
        <dbReference type="SAM" id="MobiDB-lite"/>
    </source>
</evidence>
<keyword evidence="3 6" id="KW-1133">Transmembrane helix</keyword>
<organism evidence="7 8">
    <name type="scientific">Clathrus columnatus</name>
    <dbReference type="NCBI Taxonomy" id="1419009"/>
    <lineage>
        <taxon>Eukaryota</taxon>
        <taxon>Fungi</taxon>
        <taxon>Dikarya</taxon>
        <taxon>Basidiomycota</taxon>
        <taxon>Agaricomycotina</taxon>
        <taxon>Agaricomycetes</taxon>
        <taxon>Phallomycetidae</taxon>
        <taxon>Phallales</taxon>
        <taxon>Clathraceae</taxon>
        <taxon>Clathrus</taxon>
    </lineage>
</organism>
<reference evidence="7" key="1">
    <citation type="submission" date="2021-10" db="EMBL/GenBank/DDBJ databases">
        <title>De novo Genome Assembly of Clathrus columnatus (Basidiomycota, Fungi) Using Illumina and Nanopore Sequence Data.</title>
        <authorList>
            <person name="Ogiso-Tanaka E."/>
            <person name="Itagaki H."/>
            <person name="Hosoya T."/>
            <person name="Hosaka K."/>
        </authorList>
    </citation>
    <scope>NUCLEOTIDE SEQUENCE</scope>
    <source>
        <strain evidence="7">MO-923</strain>
    </source>
</reference>
<feature type="compositionally biased region" description="Basic and acidic residues" evidence="5">
    <location>
        <begin position="119"/>
        <end position="134"/>
    </location>
</feature>
<feature type="region of interest" description="Disordered" evidence="5">
    <location>
        <begin position="97"/>
        <end position="136"/>
    </location>
</feature>
<protein>
    <recommendedName>
        <fullName evidence="9">Tetraspanin</fullName>
    </recommendedName>
</protein>
<feature type="transmembrane region" description="Helical" evidence="6">
    <location>
        <begin position="166"/>
        <end position="193"/>
    </location>
</feature>
<sequence>MPVTRGTIHGPYPPSYNNVPFSPDSSESLPQTNGARTQPIPKMSTLAPPSPFSPTLHHIASAPGSLRADASMRSVPNPFSDKESVSLSVNYLPSKFSRPHSPGSYRRRKKGDNGEEDVDVPKRGGGREAFRTGEARMPGLGDEDYDGVMPDSTGKRPRMRWNKFKWTLFCSNLLLSLYSLGALVLCLMTWFNIWTHADIVRVANRPELILSTFASTMGLITSLVGWSGILLNNRAFLAVYNVLLWISFIFLLVPGYLTYKRRTFNLEGKLNSQWSRDLGLFGRERIQNALTCCGYFSPFTEATISQSCYSRSTLPGCKGPYLDFERLILEKWYIIAFAIVPAHIGVIVIGLLCSNHVTYRFGKGMMPKAYRLSLNSMAVIMDNYASQLAEQYGADVASEVLARSKHFLPVGYSGLGLGLTPRGGSVNSSAMASQANLETVPMMSYDPASPYSPNHPQAITTSHIYGGGSGNSTSIHRTGVHPANSDDRL</sequence>
<evidence type="ECO:0000256" key="4">
    <source>
        <dbReference type="ARBA" id="ARBA00023136"/>
    </source>
</evidence>
<evidence type="ECO:0000313" key="7">
    <source>
        <dbReference type="EMBL" id="GJJ12625.1"/>
    </source>
</evidence>
<feature type="region of interest" description="Disordered" evidence="5">
    <location>
        <begin position="447"/>
        <end position="489"/>
    </location>
</feature>
<dbReference type="Proteomes" id="UP001050691">
    <property type="component" value="Unassembled WGS sequence"/>
</dbReference>
<dbReference type="EMBL" id="BPWL01000007">
    <property type="protein sequence ID" value="GJJ12625.1"/>
    <property type="molecule type" value="Genomic_DNA"/>
</dbReference>
<evidence type="ECO:0000313" key="8">
    <source>
        <dbReference type="Proteomes" id="UP001050691"/>
    </source>
</evidence>
<keyword evidence="4 6" id="KW-0472">Membrane</keyword>
<dbReference type="Pfam" id="PF00335">
    <property type="entry name" value="Tetraspanin"/>
    <property type="match status" value="1"/>
</dbReference>
<dbReference type="InterPro" id="IPR018499">
    <property type="entry name" value="Tetraspanin/Peripherin"/>
</dbReference>
<dbReference type="GO" id="GO:0016020">
    <property type="term" value="C:membrane"/>
    <property type="evidence" value="ECO:0007669"/>
    <property type="project" value="UniProtKB-SubCell"/>
</dbReference>
<evidence type="ECO:0000256" key="6">
    <source>
        <dbReference type="SAM" id="Phobius"/>
    </source>
</evidence>
<proteinExistence type="predicted"/>
<feature type="compositionally biased region" description="Polar residues" evidence="5">
    <location>
        <begin position="451"/>
        <end position="463"/>
    </location>
</feature>
<comment type="caution">
    <text evidence="7">The sequence shown here is derived from an EMBL/GenBank/DDBJ whole genome shotgun (WGS) entry which is preliminary data.</text>
</comment>
<feature type="transmembrane region" description="Helical" evidence="6">
    <location>
        <begin position="208"/>
        <end position="231"/>
    </location>
</feature>
<evidence type="ECO:0000256" key="2">
    <source>
        <dbReference type="ARBA" id="ARBA00022692"/>
    </source>
</evidence>
<keyword evidence="8" id="KW-1185">Reference proteome</keyword>
<dbReference type="AlphaFoldDB" id="A0AAV5AL22"/>
<feature type="region of interest" description="Disordered" evidence="5">
    <location>
        <begin position="1"/>
        <end position="59"/>
    </location>
</feature>